<evidence type="ECO:0008006" key="5">
    <source>
        <dbReference type="Google" id="ProtNLM"/>
    </source>
</evidence>
<reference evidence="3 4" key="1">
    <citation type="submission" date="2018-01" db="EMBL/GenBank/DDBJ databases">
        <title>Whole genome analyses suggest that Burkholderia sensu lato contains two further novel genera in the rhizoxinica-symbiotica group Mycetohabitans gen. nov., and Trinickia gen. nov.: implications for the evolution of diazotrophy and nodulation in the Burkholderiaceae.</title>
        <authorList>
            <person name="Estrada-de los Santos P."/>
            <person name="Palmer M."/>
            <person name="Chavez-Ramirez B."/>
            <person name="Beukes C."/>
            <person name="Steenkamp E.T."/>
            <person name="Hirsch A.M."/>
            <person name="Manyaka P."/>
            <person name="Maluk M."/>
            <person name="Lafos M."/>
            <person name="Crook M."/>
            <person name="Gross E."/>
            <person name="Simon M.F."/>
            <person name="Bueno dos Reis Junior F."/>
            <person name="Poole P.S."/>
            <person name="Venter S.N."/>
            <person name="James E.K."/>
        </authorList>
    </citation>
    <scope>NUCLEOTIDE SEQUENCE [LARGE SCALE GENOMIC DNA]</scope>
    <source>
        <strain evidence="3 4">GIMN1.004</strain>
    </source>
</reference>
<evidence type="ECO:0000256" key="1">
    <source>
        <dbReference type="SAM" id="MobiDB-lite"/>
    </source>
</evidence>
<feature type="signal peptide" evidence="2">
    <location>
        <begin position="1"/>
        <end position="24"/>
    </location>
</feature>
<dbReference type="EMBL" id="PNYA01000008">
    <property type="protein sequence ID" value="PMS20481.1"/>
    <property type="molecule type" value="Genomic_DNA"/>
</dbReference>
<protein>
    <recommendedName>
        <fullName evidence="5">Lipoprotein</fullName>
    </recommendedName>
</protein>
<evidence type="ECO:0000313" key="3">
    <source>
        <dbReference type="EMBL" id="PMS20481.1"/>
    </source>
</evidence>
<name>A0A2N7VTK1_9BURK</name>
<keyword evidence="4" id="KW-1185">Reference proteome</keyword>
<sequence length="131" mass="14551">MRRLNAPLALLAAACLGASGAADAARWHVGMYWGVPGPYYYPYPAPVVPAPYVPYSPYYYAPYPPPVIVTPAQPDTTYIERPPPGAVDETQDEPPQGTWWYCDKTKTYYPYVKQCASGWRQVPATPPAPKR</sequence>
<dbReference type="RefSeq" id="WP_102645462.1">
    <property type="nucleotide sequence ID" value="NZ_PNYA01000008.1"/>
</dbReference>
<dbReference type="PROSITE" id="PS51257">
    <property type="entry name" value="PROKAR_LIPOPROTEIN"/>
    <property type="match status" value="1"/>
</dbReference>
<evidence type="ECO:0000256" key="2">
    <source>
        <dbReference type="SAM" id="SignalP"/>
    </source>
</evidence>
<feature type="region of interest" description="Disordered" evidence="1">
    <location>
        <begin position="74"/>
        <end position="96"/>
    </location>
</feature>
<accession>A0A2N7VTK1</accession>
<dbReference type="Proteomes" id="UP000235616">
    <property type="component" value="Unassembled WGS sequence"/>
</dbReference>
<dbReference type="AlphaFoldDB" id="A0A2N7VTK1"/>
<keyword evidence="2" id="KW-0732">Signal</keyword>
<comment type="caution">
    <text evidence="3">The sequence shown here is derived from an EMBL/GenBank/DDBJ whole genome shotgun (WGS) entry which is preliminary data.</text>
</comment>
<evidence type="ECO:0000313" key="4">
    <source>
        <dbReference type="Proteomes" id="UP000235616"/>
    </source>
</evidence>
<gene>
    <name evidence="3" type="ORF">C0Z18_11125</name>
</gene>
<dbReference type="OrthoDB" id="5397649at2"/>
<feature type="chain" id="PRO_5014795670" description="Lipoprotein" evidence="2">
    <location>
        <begin position="25"/>
        <end position="131"/>
    </location>
</feature>
<organism evidence="3 4">
    <name type="scientific">Trinickia dabaoshanensis</name>
    <dbReference type="NCBI Taxonomy" id="564714"/>
    <lineage>
        <taxon>Bacteria</taxon>
        <taxon>Pseudomonadati</taxon>
        <taxon>Pseudomonadota</taxon>
        <taxon>Betaproteobacteria</taxon>
        <taxon>Burkholderiales</taxon>
        <taxon>Burkholderiaceae</taxon>
        <taxon>Trinickia</taxon>
    </lineage>
</organism>
<proteinExistence type="predicted"/>